<protein>
    <recommendedName>
        <fullName evidence="3">Glycosyltransferase</fullName>
    </recommendedName>
</protein>
<dbReference type="SUPFAM" id="SSF53756">
    <property type="entry name" value="UDP-Glycosyltransferase/glycogen phosphorylase"/>
    <property type="match status" value="1"/>
</dbReference>
<accession>A0ABT9JCK6</accession>
<organism evidence="1 2">
    <name type="scientific">Paracoccus spongiarum</name>
    <dbReference type="NCBI Taxonomy" id="3064387"/>
    <lineage>
        <taxon>Bacteria</taxon>
        <taxon>Pseudomonadati</taxon>
        <taxon>Pseudomonadota</taxon>
        <taxon>Alphaproteobacteria</taxon>
        <taxon>Rhodobacterales</taxon>
        <taxon>Paracoccaceae</taxon>
        <taxon>Paracoccus</taxon>
    </lineage>
</organism>
<dbReference type="Gene3D" id="3.40.50.11660">
    <property type="entry name" value="Glycosyl transferase family 10, C-terminal domain"/>
    <property type="match status" value="1"/>
</dbReference>
<proteinExistence type="predicted"/>
<name>A0ABT9JCK6_9RHOB</name>
<sequence length="374" mass="42382">MIRVWLGGRHARRTPISYRWLAPLWDGRVAIVEDPAQADLAIFAHCLDAAEAPEPVIRAWRDRGLPLVWLSEEPFWDTIWGGAPMASHIVVDSPLGALPLRQVNHQTSAVFRFDRLPYYILTNPRFLDAYRRMFARNAARSLPDWRADFAARPVEAAFMFERRPEPRHDVEWAEGDLYGLCARRTRIVERWRGASVERHGASWGNGPTRFDLQDWHADKIATLDGRARILGAWENTHQPDYITEKMFDAFACGALPLYHASPEHRVHDLGLPAESWLNTWDLDEGAIAEAARARLADPAFLPAYRAAQARLRDLLTTGAEQAERERLGRAVVVALDGLCDGLETAWHRAPVPPPRPGRARPALATLLRAFRSLR</sequence>
<evidence type="ECO:0000313" key="1">
    <source>
        <dbReference type="EMBL" id="MDP5307551.1"/>
    </source>
</evidence>
<dbReference type="Proteomes" id="UP001224997">
    <property type="component" value="Unassembled WGS sequence"/>
</dbReference>
<keyword evidence="2" id="KW-1185">Reference proteome</keyword>
<reference evidence="1 2" key="1">
    <citation type="submission" date="2023-08" db="EMBL/GenBank/DDBJ databases">
        <authorList>
            <person name="Park J.-S."/>
        </authorList>
    </citation>
    <scope>NUCLEOTIDE SEQUENCE [LARGE SCALE GENOMIC DNA]</scope>
    <source>
        <strain evidence="1 2">2205BS29-5</strain>
    </source>
</reference>
<dbReference type="RefSeq" id="WP_305963402.1">
    <property type="nucleotide sequence ID" value="NZ_JAVAMQ010000008.1"/>
</dbReference>
<dbReference type="EMBL" id="JAVAMQ010000008">
    <property type="protein sequence ID" value="MDP5307551.1"/>
    <property type="molecule type" value="Genomic_DNA"/>
</dbReference>
<comment type="caution">
    <text evidence="1">The sequence shown here is derived from an EMBL/GenBank/DDBJ whole genome shotgun (WGS) entry which is preliminary data.</text>
</comment>
<gene>
    <name evidence="1" type="ORF">Q5Y72_10650</name>
</gene>
<dbReference type="InterPro" id="IPR038577">
    <property type="entry name" value="GT10-like_C_sf"/>
</dbReference>
<evidence type="ECO:0008006" key="3">
    <source>
        <dbReference type="Google" id="ProtNLM"/>
    </source>
</evidence>
<evidence type="ECO:0000313" key="2">
    <source>
        <dbReference type="Proteomes" id="UP001224997"/>
    </source>
</evidence>